<dbReference type="GO" id="GO:0016783">
    <property type="term" value="F:sulfurtransferase activity"/>
    <property type="evidence" value="ECO:0007669"/>
    <property type="project" value="InterPro"/>
</dbReference>
<dbReference type="InterPro" id="IPR022310">
    <property type="entry name" value="NAD/GMP_synthase"/>
</dbReference>
<name>A0A653AI31_UNCDX</name>
<evidence type="ECO:0000256" key="1">
    <source>
        <dbReference type="PIRSR" id="PIRSR006661-1"/>
    </source>
</evidence>
<dbReference type="InterPro" id="IPR005232">
    <property type="entry name" value="LarE"/>
</dbReference>
<dbReference type="Pfam" id="PF02540">
    <property type="entry name" value="NAD_synthase"/>
    <property type="match status" value="1"/>
</dbReference>
<dbReference type="InterPro" id="IPR014729">
    <property type="entry name" value="Rossmann-like_a/b/a_fold"/>
</dbReference>
<dbReference type="PANTHER" id="PTHR43169:SF2">
    <property type="entry name" value="NAD_GMP SYNTHASE DOMAIN-CONTAINING PROTEIN"/>
    <property type="match status" value="1"/>
</dbReference>
<evidence type="ECO:0000313" key="3">
    <source>
        <dbReference type="EMBL" id="VBB47742.1"/>
    </source>
</evidence>
<gene>
    <name evidence="3" type="ORF">TRIP_B50537</name>
</gene>
<dbReference type="SUPFAM" id="SSF52402">
    <property type="entry name" value="Adenine nucleotide alpha hydrolases-like"/>
    <property type="match status" value="1"/>
</dbReference>
<proteinExistence type="predicted"/>
<dbReference type="NCBIfam" id="TIGR00268">
    <property type="entry name" value="ATP-dependent sacrificial sulfur transferase LarE"/>
    <property type="match status" value="1"/>
</dbReference>
<dbReference type="AlphaFoldDB" id="A0A653AI31"/>
<dbReference type="Gene3D" id="3.40.50.620">
    <property type="entry name" value="HUPs"/>
    <property type="match status" value="1"/>
</dbReference>
<protein>
    <recommendedName>
        <fullName evidence="2">NAD/GMP synthase domain-containing protein</fullName>
    </recommendedName>
</protein>
<dbReference type="PANTHER" id="PTHR43169">
    <property type="entry name" value="EXSB FAMILY PROTEIN"/>
    <property type="match status" value="1"/>
</dbReference>
<dbReference type="EMBL" id="UPXX01000032">
    <property type="protein sequence ID" value="VBB47742.1"/>
    <property type="molecule type" value="Genomic_DNA"/>
</dbReference>
<dbReference type="GO" id="GO:0006163">
    <property type="term" value="P:purine nucleotide metabolic process"/>
    <property type="evidence" value="ECO:0007669"/>
    <property type="project" value="UniProtKB-ARBA"/>
</dbReference>
<dbReference type="PIRSF" id="PIRSF006661">
    <property type="entry name" value="PP-lp_UCP006661"/>
    <property type="match status" value="1"/>
</dbReference>
<sequence length="272" mass="29786">MDKIPAEDKFSALLDALKRLDSLVVAFSGGVDSTLLLAAGKAALGKDRVLAATAASSIRSSGETVYAAEMAGRLGMPQRVFDPREMDLKAFRVNDRDRCYHCKRLLFKRIREIAEEAGLAHVAHGANRDDLSDFRPGFRAAEEEGILSPLMTAGFGKAEIRALAGRMGLPNWRRPAMACLATRIPYGEPLTERGLRQVEQAEAYLDDRGFSGIRVRSSVGVARIEAAPEDLHRFLDPGLRAGLVEHFRSLGFTHISIDLEGYLPGKVNRPVD</sequence>
<organism evidence="3">
    <name type="scientific">Uncultured Desulfatiglans sp</name>
    <dbReference type="NCBI Taxonomy" id="1748965"/>
    <lineage>
        <taxon>Bacteria</taxon>
        <taxon>Pseudomonadati</taxon>
        <taxon>Thermodesulfobacteriota</taxon>
        <taxon>Desulfobacteria</taxon>
        <taxon>Desulfatiglandales</taxon>
        <taxon>Desulfatiglandaceae</taxon>
        <taxon>Desulfatiglans</taxon>
        <taxon>environmental samples</taxon>
    </lineage>
</organism>
<evidence type="ECO:0000259" key="2">
    <source>
        <dbReference type="Pfam" id="PF02540"/>
    </source>
</evidence>
<feature type="active site" description="Nucleophile and sulfur donor" evidence="1">
    <location>
        <position position="179"/>
    </location>
</feature>
<feature type="domain" description="NAD/GMP synthase" evidence="2">
    <location>
        <begin position="21"/>
        <end position="85"/>
    </location>
</feature>
<dbReference type="InterPro" id="IPR052188">
    <property type="entry name" value="Ni-pincer_cofactor_biosynth"/>
</dbReference>
<reference evidence="3" key="1">
    <citation type="submission" date="2018-07" db="EMBL/GenBank/DDBJ databases">
        <authorList>
            <consortium name="Genoscope - CEA"/>
            <person name="William W."/>
        </authorList>
    </citation>
    <scope>NUCLEOTIDE SEQUENCE</scope>
    <source>
        <strain evidence="3">IK1</strain>
    </source>
</reference>
<accession>A0A653AI31</accession>